<proteinExistence type="predicted"/>
<gene>
    <name evidence="2" type="ORF">STEHIDRAFT_162754</name>
</gene>
<organism evidence="2 3">
    <name type="scientific">Stereum hirsutum (strain FP-91666)</name>
    <name type="common">White-rot fungus</name>
    <dbReference type="NCBI Taxonomy" id="721885"/>
    <lineage>
        <taxon>Eukaryota</taxon>
        <taxon>Fungi</taxon>
        <taxon>Dikarya</taxon>
        <taxon>Basidiomycota</taxon>
        <taxon>Agaricomycotina</taxon>
        <taxon>Agaricomycetes</taxon>
        <taxon>Russulales</taxon>
        <taxon>Stereaceae</taxon>
        <taxon>Stereum</taxon>
    </lineage>
</organism>
<dbReference type="Proteomes" id="UP000053927">
    <property type="component" value="Unassembled WGS sequence"/>
</dbReference>
<dbReference type="AlphaFoldDB" id="R7RYC7"/>
<evidence type="ECO:0000313" key="2">
    <source>
        <dbReference type="EMBL" id="EIM80334.1"/>
    </source>
</evidence>
<reference evidence="3" key="1">
    <citation type="journal article" date="2012" name="Science">
        <title>The Paleozoic origin of enzymatic lignin decomposition reconstructed from 31 fungal genomes.</title>
        <authorList>
            <person name="Floudas D."/>
            <person name="Binder M."/>
            <person name="Riley R."/>
            <person name="Barry K."/>
            <person name="Blanchette R.A."/>
            <person name="Henrissat B."/>
            <person name="Martinez A.T."/>
            <person name="Otillar R."/>
            <person name="Spatafora J.W."/>
            <person name="Yadav J.S."/>
            <person name="Aerts A."/>
            <person name="Benoit I."/>
            <person name="Boyd A."/>
            <person name="Carlson A."/>
            <person name="Copeland A."/>
            <person name="Coutinho P.M."/>
            <person name="de Vries R.P."/>
            <person name="Ferreira P."/>
            <person name="Findley K."/>
            <person name="Foster B."/>
            <person name="Gaskell J."/>
            <person name="Glotzer D."/>
            <person name="Gorecki P."/>
            <person name="Heitman J."/>
            <person name="Hesse C."/>
            <person name="Hori C."/>
            <person name="Igarashi K."/>
            <person name="Jurgens J.A."/>
            <person name="Kallen N."/>
            <person name="Kersten P."/>
            <person name="Kohler A."/>
            <person name="Kuees U."/>
            <person name="Kumar T.K.A."/>
            <person name="Kuo A."/>
            <person name="LaButti K."/>
            <person name="Larrondo L.F."/>
            <person name="Lindquist E."/>
            <person name="Ling A."/>
            <person name="Lombard V."/>
            <person name="Lucas S."/>
            <person name="Lundell T."/>
            <person name="Martin R."/>
            <person name="McLaughlin D.J."/>
            <person name="Morgenstern I."/>
            <person name="Morin E."/>
            <person name="Murat C."/>
            <person name="Nagy L.G."/>
            <person name="Nolan M."/>
            <person name="Ohm R.A."/>
            <person name="Patyshakuliyeva A."/>
            <person name="Rokas A."/>
            <person name="Ruiz-Duenas F.J."/>
            <person name="Sabat G."/>
            <person name="Salamov A."/>
            <person name="Samejima M."/>
            <person name="Schmutz J."/>
            <person name="Slot J.C."/>
            <person name="St John F."/>
            <person name="Stenlid J."/>
            <person name="Sun H."/>
            <person name="Sun S."/>
            <person name="Syed K."/>
            <person name="Tsang A."/>
            <person name="Wiebenga A."/>
            <person name="Young D."/>
            <person name="Pisabarro A."/>
            <person name="Eastwood D.C."/>
            <person name="Martin F."/>
            <person name="Cullen D."/>
            <person name="Grigoriev I.V."/>
            <person name="Hibbett D.S."/>
        </authorList>
    </citation>
    <scope>NUCLEOTIDE SEQUENCE [LARGE SCALE GENOMIC DNA]</scope>
    <source>
        <strain evidence="3">FP-91666</strain>
    </source>
</reference>
<keyword evidence="3" id="KW-1185">Reference proteome</keyword>
<dbReference type="KEGG" id="shs:STEHIDRAFT_162754"/>
<keyword evidence="1" id="KW-0812">Transmembrane</keyword>
<keyword evidence="1" id="KW-1133">Transmembrane helix</keyword>
<dbReference type="RefSeq" id="XP_007310474.1">
    <property type="nucleotide sequence ID" value="XM_007310412.1"/>
</dbReference>
<evidence type="ECO:0000313" key="3">
    <source>
        <dbReference type="Proteomes" id="UP000053927"/>
    </source>
</evidence>
<keyword evidence="1" id="KW-0472">Membrane</keyword>
<dbReference type="OrthoDB" id="61113at2759"/>
<dbReference type="EMBL" id="JH687398">
    <property type="protein sequence ID" value="EIM80334.1"/>
    <property type="molecule type" value="Genomic_DNA"/>
</dbReference>
<accession>R7RYC7</accession>
<name>R7RYC7_STEHR</name>
<dbReference type="GeneID" id="18802161"/>
<feature type="transmembrane region" description="Helical" evidence="1">
    <location>
        <begin position="42"/>
        <end position="66"/>
    </location>
</feature>
<sequence>MTASGFYTSLPKDDNYRRGSTQTQPSKCCGLEAALSTRILRWAVILLIATSIFDAMVFAYIAIHVLTDLPSLNDPRTENTFRSTYINFDKIYMGTNVSTPKHRPIINLPRTSIQVSSSEPYKVFSPSNLSWPEAHGFVPISDQRFFVDETVGYL</sequence>
<protein>
    <submittedName>
        <fullName evidence="2">Uncharacterized protein</fullName>
    </submittedName>
</protein>
<evidence type="ECO:0000256" key="1">
    <source>
        <dbReference type="SAM" id="Phobius"/>
    </source>
</evidence>